<evidence type="ECO:0000313" key="8">
    <source>
        <dbReference type="EMBL" id="MBB4745325.1"/>
    </source>
</evidence>
<dbReference type="Pfam" id="PF07690">
    <property type="entry name" value="MFS_1"/>
    <property type="match status" value="1"/>
</dbReference>
<evidence type="ECO:0000256" key="4">
    <source>
        <dbReference type="ARBA" id="ARBA00022692"/>
    </source>
</evidence>
<keyword evidence="3" id="KW-1003">Cell membrane</keyword>
<feature type="transmembrane region" description="Helical" evidence="7">
    <location>
        <begin position="288"/>
        <end position="306"/>
    </location>
</feature>
<keyword evidence="4 7" id="KW-0812">Transmembrane</keyword>
<dbReference type="RefSeq" id="WP_185045593.1">
    <property type="nucleotide sequence ID" value="NZ_BAABFG010000005.1"/>
</dbReference>
<protein>
    <submittedName>
        <fullName evidence="8">MFS family permease</fullName>
    </submittedName>
</protein>
<name>A0A7W7H793_9ACTN</name>
<accession>A0A7W7H793</accession>
<feature type="transmembrane region" description="Helical" evidence="7">
    <location>
        <begin position="257"/>
        <end position="276"/>
    </location>
</feature>
<dbReference type="EMBL" id="JACHNB010000001">
    <property type="protein sequence ID" value="MBB4745325.1"/>
    <property type="molecule type" value="Genomic_DNA"/>
</dbReference>
<dbReference type="Proteomes" id="UP000546162">
    <property type="component" value="Unassembled WGS sequence"/>
</dbReference>
<dbReference type="Gene3D" id="1.20.1250.20">
    <property type="entry name" value="MFS general substrate transporter like domains"/>
    <property type="match status" value="1"/>
</dbReference>
<keyword evidence="6 7" id="KW-0472">Membrane</keyword>
<feature type="transmembrane region" description="Helical" evidence="7">
    <location>
        <begin position="108"/>
        <end position="136"/>
    </location>
</feature>
<feature type="transmembrane region" description="Helical" evidence="7">
    <location>
        <begin position="312"/>
        <end position="332"/>
    </location>
</feature>
<evidence type="ECO:0000256" key="7">
    <source>
        <dbReference type="SAM" id="Phobius"/>
    </source>
</evidence>
<evidence type="ECO:0000256" key="5">
    <source>
        <dbReference type="ARBA" id="ARBA00022989"/>
    </source>
</evidence>
<proteinExistence type="predicted"/>
<dbReference type="InterPro" id="IPR011701">
    <property type="entry name" value="MFS"/>
</dbReference>
<dbReference type="SUPFAM" id="SSF103473">
    <property type="entry name" value="MFS general substrate transporter"/>
    <property type="match status" value="1"/>
</dbReference>
<feature type="transmembrane region" description="Helical" evidence="7">
    <location>
        <begin position="221"/>
        <end position="245"/>
    </location>
</feature>
<keyword evidence="9" id="KW-1185">Reference proteome</keyword>
<comment type="subcellular location">
    <subcellularLocation>
        <location evidence="1">Cell membrane</location>
        <topology evidence="1">Multi-pass membrane protein</topology>
    </subcellularLocation>
</comment>
<keyword evidence="5 7" id="KW-1133">Transmembrane helix</keyword>
<feature type="transmembrane region" description="Helical" evidence="7">
    <location>
        <begin position="26"/>
        <end position="46"/>
    </location>
</feature>
<sequence length="417" mass="43801">MIDLPAPLQKILPPPGLPRKMSLQNALWGLGIGTFLTGSVVFFTLYVGLTPVQIGVGLSIGGLLAVLGSMPFGHLADRIGGQRAWAAGALIQAVAFAAYPLARNFWLFLLVIAVQTTADTLATAGRVVYMAAALPAESRVRAMAFSRAYLNVGWTVGAGLGAAALALDSRAGLLVLVYTAAACIGLNGVAVLRMPPAPPAEPAAAGAERPSPWRVLRDRPYAVTSLIFGVLWLHSLVWAEVLPLWAITFTDVPKPVLGGLVALNTVLAVTLQVRATRGADTLPGVTRLARWAAWAAAIGSPLAALTGRTHGWLTIALLTLIVALFTGAELWVSAAQWFVQTEIPPPAQRGVYIGLDKSVQGLGRMLGPAGLTFLAIQTGGWGWWIIAALFATCALTVRPVLNWVASTTRETTPAPTH</sequence>
<evidence type="ECO:0000313" key="9">
    <source>
        <dbReference type="Proteomes" id="UP000546162"/>
    </source>
</evidence>
<dbReference type="AlphaFoldDB" id="A0A7W7H793"/>
<evidence type="ECO:0000256" key="1">
    <source>
        <dbReference type="ARBA" id="ARBA00004651"/>
    </source>
</evidence>
<dbReference type="InterPro" id="IPR036259">
    <property type="entry name" value="MFS_trans_sf"/>
</dbReference>
<feature type="transmembrane region" description="Helical" evidence="7">
    <location>
        <begin position="148"/>
        <end position="167"/>
    </location>
</feature>
<reference evidence="8 9" key="1">
    <citation type="submission" date="2020-08" db="EMBL/GenBank/DDBJ databases">
        <title>Sequencing the genomes of 1000 actinobacteria strains.</title>
        <authorList>
            <person name="Klenk H.-P."/>
        </authorList>
    </citation>
    <scope>NUCLEOTIDE SEQUENCE [LARGE SCALE GENOMIC DNA]</scope>
    <source>
        <strain evidence="8 9">DSM 45809</strain>
    </source>
</reference>
<organism evidence="8 9">
    <name type="scientific">Actinoplanes octamycinicus</name>
    <dbReference type="NCBI Taxonomy" id="135948"/>
    <lineage>
        <taxon>Bacteria</taxon>
        <taxon>Bacillati</taxon>
        <taxon>Actinomycetota</taxon>
        <taxon>Actinomycetes</taxon>
        <taxon>Micromonosporales</taxon>
        <taxon>Micromonosporaceae</taxon>
        <taxon>Actinoplanes</taxon>
    </lineage>
</organism>
<feature type="transmembrane region" description="Helical" evidence="7">
    <location>
        <begin position="381"/>
        <end position="401"/>
    </location>
</feature>
<evidence type="ECO:0000256" key="2">
    <source>
        <dbReference type="ARBA" id="ARBA00022448"/>
    </source>
</evidence>
<gene>
    <name evidence="8" type="ORF">BJY16_008784</name>
</gene>
<dbReference type="PANTHER" id="PTHR23517">
    <property type="entry name" value="RESISTANCE PROTEIN MDTM, PUTATIVE-RELATED-RELATED"/>
    <property type="match status" value="1"/>
</dbReference>
<evidence type="ECO:0000256" key="3">
    <source>
        <dbReference type="ARBA" id="ARBA00022475"/>
    </source>
</evidence>
<dbReference type="GO" id="GO:0005886">
    <property type="term" value="C:plasma membrane"/>
    <property type="evidence" value="ECO:0007669"/>
    <property type="project" value="UniProtKB-SubCell"/>
</dbReference>
<evidence type="ECO:0000256" key="6">
    <source>
        <dbReference type="ARBA" id="ARBA00023136"/>
    </source>
</evidence>
<feature type="transmembrane region" description="Helical" evidence="7">
    <location>
        <begin position="52"/>
        <end position="72"/>
    </location>
</feature>
<keyword evidence="2" id="KW-0813">Transport</keyword>
<comment type="caution">
    <text evidence="8">The sequence shown here is derived from an EMBL/GenBank/DDBJ whole genome shotgun (WGS) entry which is preliminary data.</text>
</comment>
<dbReference type="PANTHER" id="PTHR23517:SF2">
    <property type="entry name" value="MULTIDRUG RESISTANCE PROTEIN MDTH"/>
    <property type="match status" value="1"/>
</dbReference>
<dbReference type="GO" id="GO:0022857">
    <property type="term" value="F:transmembrane transporter activity"/>
    <property type="evidence" value="ECO:0007669"/>
    <property type="project" value="InterPro"/>
</dbReference>
<feature type="transmembrane region" description="Helical" evidence="7">
    <location>
        <begin position="173"/>
        <end position="192"/>
    </location>
</feature>
<dbReference type="InterPro" id="IPR050171">
    <property type="entry name" value="MFS_Transporters"/>
</dbReference>